<keyword evidence="2" id="KW-1185">Reference proteome</keyword>
<comment type="caution">
    <text evidence="1">The sequence shown here is derived from an EMBL/GenBank/DDBJ whole genome shotgun (WGS) entry which is preliminary data.</text>
</comment>
<gene>
    <name evidence="1" type="ORF">BJ138DRAFT_1151708</name>
</gene>
<organism evidence="1 2">
    <name type="scientific">Hygrophoropsis aurantiaca</name>
    <dbReference type="NCBI Taxonomy" id="72124"/>
    <lineage>
        <taxon>Eukaryota</taxon>
        <taxon>Fungi</taxon>
        <taxon>Dikarya</taxon>
        <taxon>Basidiomycota</taxon>
        <taxon>Agaricomycotina</taxon>
        <taxon>Agaricomycetes</taxon>
        <taxon>Agaricomycetidae</taxon>
        <taxon>Boletales</taxon>
        <taxon>Coniophorineae</taxon>
        <taxon>Hygrophoropsidaceae</taxon>
        <taxon>Hygrophoropsis</taxon>
    </lineage>
</organism>
<dbReference type="Proteomes" id="UP000790377">
    <property type="component" value="Unassembled WGS sequence"/>
</dbReference>
<accession>A0ACB8ACZ8</accession>
<reference evidence="1" key="1">
    <citation type="journal article" date="2021" name="New Phytol.">
        <title>Evolutionary innovations through gain and loss of genes in the ectomycorrhizal Boletales.</title>
        <authorList>
            <person name="Wu G."/>
            <person name="Miyauchi S."/>
            <person name="Morin E."/>
            <person name="Kuo A."/>
            <person name="Drula E."/>
            <person name="Varga T."/>
            <person name="Kohler A."/>
            <person name="Feng B."/>
            <person name="Cao Y."/>
            <person name="Lipzen A."/>
            <person name="Daum C."/>
            <person name="Hundley H."/>
            <person name="Pangilinan J."/>
            <person name="Johnson J."/>
            <person name="Barry K."/>
            <person name="LaButti K."/>
            <person name="Ng V."/>
            <person name="Ahrendt S."/>
            <person name="Min B."/>
            <person name="Choi I.G."/>
            <person name="Park H."/>
            <person name="Plett J.M."/>
            <person name="Magnuson J."/>
            <person name="Spatafora J.W."/>
            <person name="Nagy L.G."/>
            <person name="Henrissat B."/>
            <person name="Grigoriev I.V."/>
            <person name="Yang Z.L."/>
            <person name="Xu J."/>
            <person name="Martin F.M."/>
        </authorList>
    </citation>
    <scope>NUCLEOTIDE SEQUENCE</scope>
    <source>
        <strain evidence="1">ATCC 28755</strain>
    </source>
</reference>
<name>A0ACB8ACZ8_9AGAM</name>
<dbReference type="EMBL" id="MU267693">
    <property type="protein sequence ID" value="KAH7911005.1"/>
    <property type="molecule type" value="Genomic_DNA"/>
</dbReference>
<evidence type="ECO:0000313" key="2">
    <source>
        <dbReference type="Proteomes" id="UP000790377"/>
    </source>
</evidence>
<evidence type="ECO:0000313" key="1">
    <source>
        <dbReference type="EMBL" id="KAH7911005.1"/>
    </source>
</evidence>
<protein>
    <submittedName>
        <fullName evidence="1">Uncharacterized protein</fullName>
    </submittedName>
</protein>
<sequence>MLHRANIQSTNTSLVIGPRLLAMYEDKGTITKDTIFIDVETCQRYQFPEQTLLDAGTQLKQTVGENYCFKYQSILTTSTHVLLIRYYGQLSPEHSNDGMLIEAYEVPSCQELVCSKSPPTVPLHSARTTLQLSHATLRADMFTFTDKDNLATLTHYYPVLALLRDSTFSSITGTTHITLTSNTSRYVCIIPLRLDPRPDNGIGSITFEPSKSTIPLQFAKLQPSYNGHTRAVTAQYSGPPVQNHLVALDIDDEGLATTWTSSTPHEVPRFPGLPLNLAEFVVAYDMYRGRFILQANDPDALRVLDFL</sequence>
<proteinExistence type="predicted"/>